<dbReference type="EMBL" id="QKWH01000003">
    <property type="protein sequence ID" value="PZR53853.1"/>
    <property type="molecule type" value="Genomic_DNA"/>
</dbReference>
<dbReference type="Gene3D" id="1.10.630.10">
    <property type="entry name" value="Cytochrome P450"/>
    <property type="match status" value="1"/>
</dbReference>
<gene>
    <name evidence="5" type="ORF">DNL40_07035</name>
</gene>
<keyword evidence="4" id="KW-0349">Heme</keyword>
<feature type="binding site" description="axial binding residue" evidence="4">
    <location>
        <position position="393"/>
    </location>
    <ligand>
        <name>heme</name>
        <dbReference type="ChEBI" id="CHEBI:30413"/>
    </ligand>
    <ligandPart>
        <name>Fe</name>
        <dbReference type="ChEBI" id="CHEBI:18248"/>
    </ligandPart>
</feature>
<protein>
    <submittedName>
        <fullName evidence="5">Cytochrome</fullName>
    </submittedName>
</protein>
<dbReference type="GO" id="GO:0005506">
    <property type="term" value="F:iron ion binding"/>
    <property type="evidence" value="ECO:0007669"/>
    <property type="project" value="InterPro"/>
</dbReference>
<accession>A0A2W5WTD5</accession>
<dbReference type="PANTHER" id="PTHR24305:SF166">
    <property type="entry name" value="CYTOCHROME P450 12A4, MITOCHONDRIAL-RELATED"/>
    <property type="match status" value="1"/>
</dbReference>
<dbReference type="InterPro" id="IPR036396">
    <property type="entry name" value="Cyt_P450_sf"/>
</dbReference>
<keyword evidence="3 4" id="KW-0408">Iron</keyword>
<keyword evidence="2 4" id="KW-0479">Metal-binding</keyword>
<organism evidence="5 6">
    <name type="scientific">Xylanimonas oleitrophica</name>
    <dbReference type="NCBI Taxonomy" id="2607479"/>
    <lineage>
        <taxon>Bacteria</taxon>
        <taxon>Bacillati</taxon>
        <taxon>Actinomycetota</taxon>
        <taxon>Actinomycetes</taxon>
        <taxon>Micrococcales</taxon>
        <taxon>Promicromonosporaceae</taxon>
        <taxon>Xylanimonas</taxon>
    </lineage>
</organism>
<dbReference type="Pfam" id="PF00067">
    <property type="entry name" value="p450"/>
    <property type="match status" value="1"/>
</dbReference>
<dbReference type="Proteomes" id="UP000248783">
    <property type="component" value="Unassembled WGS sequence"/>
</dbReference>
<name>A0A2W5WTD5_9MICO</name>
<reference evidence="5 6" key="1">
    <citation type="submission" date="2018-06" db="EMBL/GenBank/DDBJ databases">
        <title>Whole genome sequencing of a novel hydrocarbon degrading bacterial strain, PW21 isolated from oil contaminated produced water sample.</title>
        <authorList>
            <person name="Nagkirti P."/>
            <person name="Shaikh A."/>
            <person name="Gowdaman V."/>
            <person name="Engineer A.E."/>
            <person name="Dagar S."/>
            <person name="Dhakephalkar P.K."/>
        </authorList>
    </citation>
    <scope>NUCLEOTIDE SEQUENCE [LARGE SCALE GENOMIC DNA]</scope>
    <source>
        <strain evidence="5 6">PW21</strain>
    </source>
</reference>
<dbReference type="PANTHER" id="PTHR24305">
    <property type="entry name" value="CYTOCHROME P450"/>
    <property type="match status" value="1"/>
</dbReference>
<dbReference type="AlphaFoldDB" id="A0A2W5WTD5"/>
<dbReference type="InterPro" id="IPR050121">
    <property type="entry name" value="Cytochrome_P450_monoxygenase"/>
</dbReference>
<comment type="similarity">
    <text evidence="1">Belongs to the cytochrome P450 family.</text>
</comment>
<evidence type="ECO:0000256" key="4">
    <source>
        <dbReference type="PIRSR" id="PIRSR602403-1"/>
    </source>
</evidence>
<evidence type="ECO:0000313" key="6">
    <source>
        <dbReference type="Proteomes" id="UP000248783"/>
    </source>
</evidence>
<proteinExistence type="inferred from homology"/>
<dbReference type="GO" id="GO:0020037">
    <property type="term" value="F:heme binding"/>
    <property type="evidence" value="ECO:0007669"/>
    <property type="project" value="InterPro"/>
</dbReference>
<evidence type="ECO:0000256" key="2">
    <source>
        <dbReference type="ARBA" id="ARBA00022723"/>
    </source>
</evidence>
<dbReference type="GO" id="GO:0016705">
    <property type="term" value="F:oxidoreductase activity, acting on paired donors, with incorporation or reduction of molecular oxygen"/>
    <property type="evidence" value="ECO:0007669"/>
    <property type="project" value="InterPro"/>
</dbReference>
<comment type="cofactor">
    <cofactor evidence="4">
        <name>heme</name>
        <dbReference type="ChEBI" id="CHEBI:30413"/>
    </cofactor>
</comment>
<dbReference type="RefSeq" id="WP_111250520.1">
    <property type="nucleotide sequence ID" value="NZ_QKWH01000003.1"/>
</dbReference>
<dbReference type="InterPro" id="IPR002403">
    <property type="entry name" value="Cyt_P450_E_grp-IV"/>
</dbReference>
<dbReference type="InterPro" id="IPR001128">
    <property type="entry name" value="Cyt_P450"/>
</dbReference>
<sequence length="444" mass="49679">MEQPLTRSSDSAAQVPVASPVDVARAVANVLLPMAASGAIVRRPRVMALRQRLQLDARAVKEMQRLRERYGPGPVQVIPGRRISLVFEPQDVHRVLNGSPEPFTPASLEKRGALGHFQPAGVLVSSAEERAHRRPFNEKVLEQGRPVHHHGEKMAAAIAEEVEALLGHVEFTGTLTWDDFAVMWWRMVRRIVLGDSARDDERVTDDLLRLRKDANMSYLKPRRVLRRRRFLEGLQKYVDRAEPGSLAEMVATTPAHPDTQPVQQIPQWLFASDAAAWASFRALAMLSAYPDAGARAREEVPSAPDLPYLRSCVLESLRLWPTTPLILRDTTEDTRWENGTLPAGSSIVIFAPFFHRDETRVPEAHRFEPELWLRERTDEDWPFVPFSGGPAMCPGRNVALLMASNVLAHLVKDRRWTVSGAPPLGPERPVPASFSPFGLTFTPA</sequence>
<keyword evidence="6" id="KW-1185">Reference proteome</keyword>
<comment type="caution">
    <text evidence="5">The sequence shown here is derived from an EMBL/GenBank/DDBJ whole genome shotgun (WGS) entry which is preliminary data.</text>
</comment>
<evidence type="ECO:0000256" key="1">
    <source>
        <dbReference type="ARBA" id="ARBA00010617"/>
    </source>
</evidence>
<evidence type="ECO:0000313" key="5">
    <source>
        <dbReference type="EMBL" id="PZR53853.1"/>
    </source>
</evidence>
<dbReference type="GO" id="GO:0004497">
    <property type="term" value="F:monooxygenase activity"/>
    <property type="evidence" value="ECO:0007669"/>
    <property type="project" value="InterPro"/>
</dbReference>
<dbReference type="SUPFAM" id="SSF48264">
    <property type="entry name" value="Cytochrome P450"/>
    <property type="match status" value="1"/>
</dbReference>
<dbReference type="PRINTS" id="PR00465">
    <property type="entry name" value="EP450IV"/>
</dbReference>
<evidence type="ECO:0000256" key="3">
    <source>
        <dbReference type="ARBA" id="ARBA00023004"/>
    </source>
</evidence>